<proteinExistence type="predicted"/>
<sequence length="179" mass="20226">MPAVHNGTDQMRSKNKAYNISFPDEKPTVDDNSTVAVQGKLYWPPHELLPEATCFPIKWLDSGQTDTVILLEHFVFFDSSQHMLLLSHLDDHSEIDVCGAGIACLKGHEPSTMHVNTEQARYCLGIPSKKYKGQFRKTFLPHRIIQTIVLSAICDPGREYKDFLTNFLKMKIVGAPPQE</sequence>
<gene>
    <name evidence="1" type="ORF">EV702DRAFT_1041965</name>
</gene>
<keyword evidence="2" id="KW-1185">Reference proteome</keyword>
<evidence type="ECO:0000313" key="2">
    <source>
        <dbReference type="Proteomes" id="UP000714275"/>
    </source>
</evidence>
<dbReference type="OrthoDB" id="2669926at2759"/>
<evidence type="ECO:0000313" key="1">
    <source>
        <dbReference type="EMBL" id="KAG1781446.1"/>
    </source>
</evidence>
<organism evidence="1 2">
    <name type="scientific">Suillus placidus</name>
    <dbReference type="NCBI Taxonomy" id="48579"/>
    <lineage>
        <taxon>Eukaryota</taxon>
        <taxon>Fungi</taxon>
        <taxon>Dikarya</taxon>
        <taxon>Basidiomycota</taxon>
        <taxon>Agaricomycotina</taxon>
        <taxon>Agaricomycetes</taxon>
        <taxon>Agaricomycetidae</taxon>
        <taxon>Boletales</taxon>
        <taxon>Suillineae</taxon>
        <taxon>Suillaceae</taxon>
        <taxon>Suillus</taxon>
    </lineage>
</organism>
<dbReference type="Proteomes" id="UP000714275">
    <property type="component" value="Unassembled WGS sequence"/>
</dbReference>
<dbReference type="EMBL" id="JABBWD010000005">
    <property type="protein sequence ID" value="KAG1781446.1"/>
    <property type="molecule type" value="Genomic_DNA"/>
</dbReference>
<reference evidence="1" key="1">
    <citation type="journal article" date="2020" name="New Phytol.">
        <title>Comparative genomics reveals dynamic genome evolution in host specialist ectomycorrhizal fungi.</title>
        <authorList>
            <person name="Lofgren L.A."/>
            <person name="Nguyen N.H."/>
            <person name="Vilgalys R."/>
            <person name="Ruytinx J."/>
            <person name="Liao H.L."/>
            <person name="Branco S."/>
            <person name="Kuo A."/>
            <person name="LaButti K."/>
            <person name="Lipzen A."/>
            <person name="Andreopoulos W."/>
            <person name="Pangilinan J."/>
            <person name="Riley R."/>
            <person name="Hundley H."/>
            <person name="Na H."/>
            <person name="Barry K."/>
            <person name="Grigoriev I.V."/>
            <person name="Stajich J.E."/>
            <person name="Kennedy P.G."/>
        </authorList>
    </citation>
    <scope>NUCLEOTIDE SEQUENCE</scope>
    <source>
        <strain evidence="1">DOB743</strain>
    </source>
</reference>
<name>A0A9P7A383_9AGAM</name>
<accession>A0A9P7A383</accession>
<dbReference type="AlphaFoldDB" id="A0A9P7A383"/>
<protein>
    <submittedName>
        <fullName evidence="1">Uncharacterized protein</fullName>
    </submittedName>
</protein>
<comment type="caution">
    <text evidence="1">The sequence shown here is derived from an EMBL/GenBank/DDBJ whole genome shotgun (WGS) entry which is preliminary data.</text>
</comment>